<proteinExistence type="predicted"/>
<sequence>TRPRSTVLLFNMSLALMLQLYIANSVCRLTFHMYRFDMFHIGTLTPKFFSSFVGIFYEIKKIYISYFIRFTGYLMIMVYAC</sequence>
<gene>
    <name evidence="2" type="ORF">L9F63_014066</name>
</gene>
<keyword evidence="1" id="KW-1133">Transmembrane helix</keyword>
<feature type="non-terminal residue" evidence="2">
    <location>
        <position position="81"/>
    </location>
</feature>
<evidence type="ECO:0000256" key="1">
    <source>
        <dbReference type="SAM" id="Phobius"/>
    </source>
</evidence>
<keyword evidence="3" id="KW-1185">Reference proteome</keyword>
<dbReference type="EMBL" id="JASPKZ010003044">
    <property type="protein sequence ID" value="KAJ9594454.1"/>
    <property type="molecule type" value="Genomic_DNA"/>
</dbReference>
<reference evidence="2" key="2">
    <citation type="submission" date="2023-05" db="EMBL/GenBank/DDBJ databases">
        <authorList>
            <person name="Fouks B."/>
        </authorList>
    </citation>
    <scope>NUCLEOTIDE SEQUENCE</scope>
    <source>
        <strain evidence="2">Stay&amp;Tobe</strain>
        <tissue evidence="2">Testes</tissue>
    </source>
</reference>
<feature type="transmembrane region" description="Helical" evidence="1">
    <location>
        <begin position="63"/>
        <end position="80"/>
    </location>
</feature>
<reference evidence="2" key="1">
    <citation type="journal article" date="2023" name="IScience">
        <title>Live-bearing cockroach genome reveals convergent evolutionary mechanisms linked to viviparity in insects and beyond.</title>
        <authorList>
            <person name="Fouks B."/>
            <person name="Harrison M.C."/>
            <person name="Mikhailova A.A."/>
            <person name="Marchal E."/>
            <person name="English S."/>
            <person name="Carruthers M."/>
            <person name="Jennings E.C."/>
            <person name="Chiamaka E.L."/>
            <person name="Frigard R.A."/>
            <person name="Pippel M."/>
            <person name="Attardo G.M."/>
            <person name="Benoit J.B."/>
            <person name="Bornberg-Bauer E."/>
            <person name="Tobe S.S."/>
        </authorList>
    </citation>
    <scope>NUCLEOTIDE SEQUENCE</scope>
    <source>
        <strain evidence="2">Stay&amp;Tobe</strain>
    </source>
</reference>
<evidence type="ECO:0000313" key="2">
    <source>
        <dbReference type="EMBL" id="KAJ9594454.1"/>
    </source>
</evidence>
<dbReference type="AlphaFoldDB" id="A0AAD8A8L0"/>
<keyword evidence="1" id="KW-0812">Transmembrane</keyword>
<accession>A0AAD8A8L0</accession>
<dbReference type="Proteomes" id="UP001233999">
    <property type="component" value="Unassembled WGS sequence"/>
</dbReference>
<feature type="transmembrane region" description="Helical" evidence="1">
    <location>
        <begin position="38"/>
        <end position="57"/>
    </location>
</feature>
<feature type="transmembrane region" description="Helical" evidence="1">
    <location>
        <begin position="6"/>
        <end position="26"/>
    </location>
</feature>
<name>A0AAD8A8L0_DIPPU</name>
<evidence type="ECO:0000313" key="3">
    <source>
        <dbReference type="Proteomes" id="UP001233999"/>
    </source>
</evidence>
<feature type="non-terminal residue" evidence="2">
    <location>
        <position position="1"/>
    </location>
</feature>
<keyword evidence="1" id="KW-0472">Membrane</keyword>
<organism evidence="2 3">
    <name type="scientific">Diploptera punctata</name>
    <name type="common">Pacific beetle cockroach</name>
    <dbReference type="NCBI Taxonomy" id="6984"/>
    <lineage>
        <taxon>Eukaryota</taxon>
        <taxon>Metazoa</taxon>
        <taxon>Ecdysozoa</taxon>
        <taxon>Arthropoda</taxon>
        <taxon>Hexapoda</taxon>
        <taxon>Insecta</taxon>
        <taxon>Pterygota</taxon>
        <taxon>Neoptera</taxon>
        <taxon>Polyneoptera</taxon>
        <taxon>Dictyoptera</taxon>
        <taxon>Blattodea</taxon>
        <taxon>Blaberoidea</taxon>
        <taxon>Blaberidae</taxon>
        <taxon>Diplopterinae</taxon>
        <taxon>Diploptera</taxon>
    </lineage>
</organism>
<comment type="caution">
    <text evidence="2">The sequence shown here is derived from an EMBL/GenBank/DDBJ whole genome shotgun (WGS) entry which is preliminary data.</text>
</comment>
<protein>
    <submittedName>
        <fullName evidence="2">Uncharacterized protein</fullName>
    </submittedName>
</protein>